<dbReference type="AlphaFoldDB" id="A0AAV6L9E4"/>
<dbReference type="GO" id="GO:0016787">
    <property type="term" value="F:hydrolase activity"/>
    <property type="evidence" value="ECO:0007669"/>
    <property type="project" value="UniProtKB-KW"/>
</dbReference>
<comment type="caution">
    <text evidence="3">The sequence shown here is derived from an EMBL/GenBank/DDBJ whole genome shotgun (WGS) entry which is preliminary data.</text>
</comment>
<reference evidence="3" key="1">
    <citation type="submission" date="2020-08" db="EMBL/GenBank/DDBJ databases">
        <title>Plant Genome Project.</title>
        <authorList>
            <person name="Zhang R.-G."/>
        </authorList>
    </citation>
    <scope>NUCLEOTIDE SEQUENCE</scope>
    <source>
        <strain evidence="3">WSP0</strain>
        <tissue evidence="3">Leaf</tissue>
    </source>
</reference>
<dbReference type="GO" id="GO:0043139">
    <property type="term" value="F:5'-3' DNA helicase activity"/>
    <property type="evidence" value="ECO:0007669"/>
    <property type="project" value="UniProtKB-EC"/>
</dbReference>
<proteinExistence type="inferred from homology"/>
<dbReference type="EMBL" id="JACTNZ010000002">
    <property type="protein sequence ID" value="KAG5561531.1"/>
    <property type="molecule type" value="Genomic_DNA"/>
</dbReference>
<keyword evidence="1" id="KW-0233">DNA recombination</keyword>
<comment type="similarity">
    <text evidence="1">Belongs to the helicase family.</text>
</comment>
<evidence type="ECO:0000256" key="1">
    <source>
        <dbReference type="RuleBase" id="RU363044"/>
    </source>
</evidence>
<dbReference type="EC" id="5.6.2.3" evidence="1"/>
<protein>
    <recommendedName>
        <fullName evidence="1">ATP-dependent DNA helicase</fullName>
        <ecNumber evidence="1">5.6.2.3</ecNumber>
    </recommendedName>
</protein>
<evidence type="ECO:0000313" key="3">
    <source>
        <dbReference type="EMBL" id="KAG5561531.1"/>
    </source>
</evidence>
<accession>A0AAV6L9E4</accession>
<dbReference type="PANTHER" id="PTHR10492:SF57">
    <property type="entry name" value="ATP-DEPENDENT DNA HELICASE"/>
    <property type="match status" value="1"/>
</dbReference>
<dbReference type="GO" id="GO:0005524">
    <property type="term" value="F:ATP binding"/>
    <property type="evidence" value="ECO:0007669"/>
    <property type="project" value="UniProtKB-KW"/>
</dbReference>
<dbReference type="GO" id="GO:0006310">
    <property type="term" value="P:DNA recombination"/>
    <property type="evidence" value="ECO:0007669"/>
    <property type="project" value="UniProtKB-KW"/>
</dbReference>
<keyword evidence="4" id="KW-1185">Reference proteome</keyword>
<organism evidence="3 4">
    <name type="scientific">Rhododendron griersonianum</name>
    <dbReference type="NCBI Taxonomy" id="479676"/>
    <lineage>
        <taxon>Eukaryota</taxon>
        <taxon>Viridiplantae</taxon>
        <taxon>Streptophyta</taxon>
        <taxon>Embryophyta</taxon>
        <taxon>Tracheophyta</taxon>
        <taxon>Spermatophyta</taxon>
        <taxon>Magnoliopsida</taxon>
        <taxon>eudicotyledons</taxon>
        <taxon>Gunneridae</taxon>
        <taxon>Pentapetalae</taxon>
        <taxon>asterids</taxon>
        <taxon>Ericales</taxon>
        <taxon>Ericaceae</taxon>
        <taxon>Ericoideae</taxon>
        <taxon>Rhodoreae</taxon>
        <taxon>Rhododendron</taxon>
    </lineage>
</organism>
<dbReference type="InterPro" id="IPR027417">
    <property type="entry name" value="P-loop_NTPase"/>
</dbReference>
<dbReference type="Pfam" id="PF05970">
    <property type="entry name" value="PIF1"/>
    <property type="match status" value="1"/>
</dbReference>
<dbReference type="SUPFAM" id="SSF52540">
    <property type="entry name" value="P-loop containing nucleoside triphosphate hydrolases"/>
    <property type="match status" value="1"/>
</dbReference>
<keyword evidence="1" id="KW-0227">DNA damage</keyword>
<comment type="cofactor">
    <cofactor evidence="1">
        <name>Mg(2+)</name>
        <dbReference type="ChEBI" id="CHEBI:18420"/>
    </cofactor>
</comment>
<evidence type="ECO:0000313" key="4">
    <source>
        <dbReference type="Proteomes" id="UP000823749"/>
    </source>
</evidence>
<gene>
    <name evidence="3" type="ORF">RHGRI_004540</name>
</gene>
<keyword evidence="1" id="KW-0378">Hydrolase</keyword>
<feature type="domain" description="DNA helicase Pif1-like DEAD-box helicase" evidence="2">
    <location>
        <begin position="39"/>
        <end position="178"/>
    </location>
</feature>
<dbReference type="GO" id="GO:0000723">
    <property type="term" value="P:telomere maintenance"/>
    <property type="evidence" value="ECO:0007669"/>
    <property type="project" value="InterPro"/>
</dbReference>
<dbReference type="GO" id="GO:0006281">
    <property type="term" value="P:DNA repair"/>
    <property type="evidence" value="ECO:0007669"/>
    <property type="project" value="UniProtKB-KW"/>
</dbReference>
<dbReference type="Gene3D" id="3.40.50.300">
    <property type="entry name" value="P-loop containing nucleotide triphosphate hydrolases"/>
    <property type="match status" value="1"/>
</dbReference>
<keyword evidence="1" id="KW-0547">Nucleotide-binding</keyword>
<keyword evidence="1" id="KW-0347">Helicase</keyword>
<keyword evidence="1" id="KW-0234">DNA repair</keyword>
<dbReference type="PANTHER" id="PTHR10492">
    <property type="match status" value="1"/>
</dbReference>
<name>A0AAV6L9E4_9ERIC</name>
<dbReference type="InterPro" id="IPR010285">
    <property type="entry name" value="DNA_helicase_pif1-like_DEAD"/>
</dbReference>
<comment type="catalytic activity">
    <reaction evidence="1">
        <text>ATP + H2O = ADP + phosphate + H(+)</text>
        <dbReference type="Rhea" id="RHEA:13065"/>
        <dbReference type="ChEBI" id="CHEBI:15377"/>
        <dbReference type="ChEBI" id="CHEBI:15378"/>
        <dbReference type="ChEBI" id="CHEBI:30616"/>
        <dbReference type="ChEBI" id="CHEBI:43474"/>
        <dbReference type="ChEBI" id="CHEBI:456216"/>
        <dbReference type="EC" id="5.6.2.3"/>
    </reaction>
</comment>
<dbReference type="Proteomes" id="UP000823749">
    <property type="component" value="Chromosome 2"/>
</dbReference>
<sequence>MPQPTRNWSVIVGNRLILEHQQLIFDAQHPNANTNVQLLNDEQSSAYTTIVTSVFENKGTTFFLNGGARTGKTFLYNIVATKCRSLGHIVVCVASSGIASLLLIGGRTAHSTFSIPLDVLENSFCSFSKQSLQAELFRNTKLIIWDEVPMQHRYCDEAVNRTLQDICDNTKPFGGITIGTNPQETVELPSTIRKCRNLTELLFMVYPQLDVAGTVTSTFLIERTILSARNDDVSAINIAALNAFPGDVTSYFVADKMSNDDEHDRTITNRYPPVFLNSLNPSGLPPF</sequence>
<keyword evidence="1" id="KW-0067">ATP-binding</keyword>
<evidence type="ECO:0000259" key="2">
    <source>
        <dbReference type="Pfam" id="PF05970"/>
    </source>
</evidence>